<dbReference type="SUPFAM" id="SSF52540">
    <property type="entry name" value="P-loop containing nucleoside triphosphate hydrolases"/>
    <property type="match status" value="1"/>
</dbReference>
<dbReference type="CDD" id="cd18787">
    <property type="entry name" value="SF2_C_DEAD"/>
    <property type="match status" value="1"/>
</dbReference>
<sequence>MLKKLFGSAKKAPSTVGQNTAADAQSAIPKSGAADTNEKHRDGHKRGRERGANKAVAKAVSTWSLKDFDVAPEEGKTRFHDLDLDERLMHGIADTGFKYCSPIQAASLPHTLRGNDVIGKAQTGTGKTAAFLITIFNDLLSNPIEEERFAGEPRALVIAPTRELVVQIGDDARKLGKYCGLNVVTLIGGMDYQKQQDKLAGMVDIVVATPGRLLDFEGRKDLYLDQIEILVIDEADRMLDMGFIPQVKRIVRSCPRKSHRQTLLFSATFTDDIIRLTEQWTEEPVNIEIEPESVATDTVDQKVYLVESQDKFKLLLNIVRHESATSVIIFANRRDETRRLFEKLQKAGIRCGILSGEIPQNKRSRTLQQFKDGEIECLVATDVAGRGIHVNGVSHVINYTLPEDADDYVHRIGRTGRAGATGTSISFACEDDAFLLPGIEAELGMKLPCERPPEHLLAGVR</sequence>
<dbReference type="RefSeq" id="WP_103683574.1">
    <property type="nucleotide sequence ID" value="NZ_PQGG01000013.1"/>
</dbReference>
<evidence type="ECO:0000259" key="11">
    <source>
        <dbReference type="PROSITE" id="PS51194"/>
    </source>
</evidence>
<dbReference type="Pfam" id="PF00270">
    <property type="entry name" value="DEAD"/>
    <property type="match status" value="1"/>
</dbReference>
<protein>
    <recommendedName>
        <fullName evidence="7">ATP-dependent RNA helicase RhlB</fullName>
        <ecNumber evidence="7">3.6.4.13</ecNumber>
    </recommendedName>
</protein>
<organism evidence="13 14">
    <name type="scientific">Zhongshania marina</name>
    <dbReference type="NCBI Taxonomy" id="2304603"/>
    <lineage>
        <taxon>Bacteria</taxon>
        <taxon>Pseudomonadati</taxon>
        <taxon>Pseudomonadota</taxon>
        <taxon>Gammaproteobacteria</taxon>
        <taxon>Cellvibrionales</taxon>
        <taxon>Spongiibacteraceae</taxon>
        <taxon>Zhongshania</taxon>
    </lineage>
</organism>
<evidence type="ECO:0000256" key="5">
    <source>
        <dbReference type="ARBA" id="ARBA00022840"/>
    </source>
</evidence>
<keyword evidence="1 7" id="KW-0963">Cytoplasm</keyword>
<dbReference type="CDD" id="cd00268">
    <property type="entry name" value="DEADc"/>
    <property type="match status" value="1"/>
</dbReference>
<accession>A0A2S4HII1</accession>
<comment type="similarity">
    <text evidence="7">Belongs to the DEAD box helicase family. RhlB subfamily.</text>
</comment>
<dbReference type="GO" id="GO:0003723">
    <property type="term" value="F:RNA binding"/>
    <property type="evidence" value="ECO:0007669"/>
    <property type="project" value="UniProtKB-UniRule"/>
</dbReference>
<comment type="catalytic activity">
    <reaction evidence="7">
        <text>ATP + H2O = ADP + phosphate + H(+)</text>
        <dbReference type="Rhea" id="RHEA:13065"/>
        <dbReference type="ChEBI" id="CHEBI:15377"/>
        <dbReference type="ChEBI" id="CHEBI:15378"/>
        <dbReference type="ChEBI" id="CHEBI:30616"/>
        <dbReference type="ChEBI" id="CHEBI:43474"/>
        <dbReference type="ChEBI" id="CHEBI:456216"/>
        <dbReference type="EC" id="3.6.4.13"/>
    </reaction>
</comment>
<keyword evidence="5 7" id="KW-0067">ATP-binding</keyword>
<feature type="region of interest" description="Disordered" evidence="9">
    <location>
        <begin position="1"/>
        <end position="55"/>
    </location>
</feature>
<dbReference type="EMBL" id="PQGG01000013">
    <property type="protein sequence ID" value="POP53501.1"/>
    <property type="molecule type" value="Genomic_DNA"/>
</dbReference>
<evidence type="ECO:0000256" key="8">
    <source>
        <dbReference type="PROSITE-ProRule" id="PRU00552"/>
    </source>
</evidence>
<dbReference type="PROSITE" id="PS51194">
    <property type="entry name" value="HELICASE_CTER"/>
    <property type="match status" value="1"/>
</dbReference>
<dbReference type="PROSITE" id="PS51192">
    <property type="entry name" value="HELICASE_ATP_BIND_1"/>
    <property type="match status" value="1"/>
</dbReference>
<comment type="function">
    <text evidence="7">DEAD-box RNA helicase involved in RNA degradation. Has RNA-dependent ATPase activity and unwinds double-stranded RNA.</text>
</comment>
<dbReference type="InterPro" id="IPR001650">
    <property type="entry name" value="Helicase_C-like"/>
</dbReference>
<dbReference type="InterPro" id="IPR014014">
    <property type="entry name" value="RNA_helicase_DEAD_Q_motif"/>
</dbReference>
<comment type="subcellular location">
    <subcellularLocation>
        <location evidence="7">Cytoplasm</location>
    </subcellularLocation>
</comment>
<evidence type="ECO:0000313" key="13">
    <source>
        <dbReference type="EMBL" id="POP53501.1"/>
    </source>
</evidence>
<evidence type="ECO:0000259" key="10">
    <source>
        <dbReference type="PROSITE" id="PS51192"/>
    </source>
</evidence>
<name>A0A2S4HII1_9GAMM</name>
<feature type="short sequence motif" description="Q motif" evidence="8">
    <location>
        <begin position="77"/>
        <end position="105"/>
    </location>
</feature>
<dbReference type="AlphaFoldDB" id="A0A2S4HII1"/>
<evidence type="ECO:0000256" key="6">
    <source>
        <dbReference type="ARBA" id="ARBA00022884"/>
    </source>
</evidence>
<evidence type="ECO:0000259" key="12">
    <source>
        <dbReference type="PROSITE" id="PS51195"/>
    </source>
</evidence>
<comment type="caution">
    <text evidence="13">The sequence shown here is derived from an EMBL/GenBank/DDBJ whole genome shotgun (WGS) entry which is preliminary data.</text>
</comment>
<evidence type="ECO:0000313" key="14">
    <source>
        <dbReference type="Proteomes" id="UP000237222"/>
    </source>
</evidence>
<dbReference type="EC" id="3.6.4.13" evidence="7"/>
<dbReference type="PROSITE" id="PS00039">
    <property type="entry name" value="DEAD_ATP_HELICASE"/>
    <property type="match status" value="1"/>
</dbReference>
<dbReference type="InterPro" id="IPR011545">
    <property type="entry name" value="DEAD/DEAH_box_helicase_dom"/>
</dbReference>
<dbReference type="Pfam" id="PF00271">
    <property type="entry name" value="Helicase_C"/>
    <property type="match status" value="1"/>
</dbReference>
<keyword evidence="6 7" id="KW-0694">RNA-binding</keyword>
<dbReference type="GO" id="GO:0005829">
    <property type="term" value="C:cytosol"/>
    <property type="evidence" value="ECO:0007669"/>
    <property type="project" value="TreeGrafter"/>
</dbReference>
<reference evidence="13" key="1">
    <citation type="submission" date="2018-01" db="EMBL/GenBank/DDBJ databases">
        <authorList>
            <person name="Yu X.-D."/>
        </authorList>
    </citation>
    <scope>NUCLEOTIDE SEQUENCE</scope>
    <source>
        <strain evidence="13">ZX-21</strain>
    </source>
</reference>
<dbReference type="PANTHER" id="PTHR47959">
    <property type="entry name" value="ATP-DEPENDENT RNA HELICASE RHLE-RELATED"/>
    <property type="match status" value="1"/>
</dbReference>
<dbReference type="SMART" id="SM00487">
    <property type="entry name" value="DEXDc"/>
    <property type="match status" value="1"/>
</dbReference>
<evidence type="ECO:0000256" key="3">
    <source>
        <dbReference type="ARBA" id="ARBA00022801"/>
    </source>
</evidence>
<dbReference type="PROSITE" id="PS51195">
    <property type="entry name" value="Q_MOTIF"/>
    <property type="match status" value="1"/>
</dbReference>
<gene>
    <name evidence="7" type="primary">rhlB</name>
    <name evidence="13" type="ORF">C0068_05940</name>
</gene>
<dbReference type="InterPro" id="IPR050079">
    <property type="entry name" value="DEAD_box_RNA_helicase"/>
</dbReference>
<proteinExistence type="inferred from homology"/>
<dbReference type="GO" id="GO:0016887">
    <property type="term" value="F:ATP hydrolysis activity"/>
    <property type="evidence" value="ECO:0007669"/>
    <property type="project" value="RHEA"/>
</dbReference>
<dbReference type="GO" id="GO:0005524">
    <property type="term" value="F:ATP binding"/>
    <property type="evidence" value="ECO:0007669"/>
    <property type="project" value="UniProtKB-UniRule"/>
</dbReference>
<feature type="domain" description="Helicase C-terminal" evidence="11">
    <location>
        <begin position="298"/>
        <end position="460"/>
    </location>
</feature>
<comment type="subunit">
    <text evidence="7">Component of the RNA degradosome, which is a multiprotein complex involved in RNA processing and mRNA degradation.</text>
</comment>
<dbReference type="GO" id="GO:0003724">
    <property type="term" value="F:RNA helicase activity"/>
    <property type="evidence" value="ECO:0007669"/>
    <property type="project" value="UniProtKB-UniRule"/>
</dbReference>
<keyword evidence="3 7" id="KW-0378">Hydrolase</keyword>
<dbReference type="InterPro" id="IPR023554">
    <property type="entry name" value="RNA_helicase_ATP-dep_RhlB"/>
</dbReference>
<dbReference type="InterPro" id="IPR000629">
    <property type="entry name" value="RNA-helicase_DEAD-box_CS"/>
</dbReference>
<feature type="domain" description="DEAD-box RNA helicase Q" evidence="12">
    <location>
        <begin position="77"/>
        <end position="105"/>
    </location>
</feature>
<dbReference type="InterPro" id="IPR044742">
    <property type="entry name" value="DEAD/DEAH_RhlB"/>
</dbReference>
<keyword evidence="2 7" id="KW-0547">Nucleotide-binding</keyword>
<dbReference type="HAMAP" id="MF_00661">
    <property type="entry name" value="DEAD_helicase_RhlB"/>
    <property type="match status" value="1"/>
</dbReference>
<evidence type="ECO:0000256" key="9">
    <source>
        <dbReference type="SAM" id="MobiDB-lite"/>
    </source>
</evidence>
<dbReference type="PANTHER" id="PTHR47959:SF10">
    <property type="entry name" value="ATP-DEPENDENT RNA HELICASE RHLB"/>
    <property type="match status" value="1"/>
</dbReference>
<dbReference type="SMART" id="SM00490">
    <property type="entry name" value="HELICc"/>
    <property type="match status" value="1"/>
</dbReference>
<dbReference type="NCBIfam" id="NF002340">
    <property type="entry name" value="PRK01297.1"/>
    <property type="match status" value="1"/>
</dbReference>
<evidence type="ECO:0000256" key="4">
    <source>
        <dbReference type="ARBA" id="ARBA00022806"/>
    </source>
</evidence>
<dbReference type="Gene3D" id="3.40.50.300">
    <property type="entry name" value="P-loop containing nucleotide triphosphate hydrolases"/>
    <property type="match status" value="2"/>
</dbReference>
<dbReference type="InterPro" id="IPR027417">
    <property type="entry name" value="P-loop_NTPase"/>
</dbReference>
<evidence type="ECO:0000256" key="2">
    <source>
        <dbReference type="ARBA" id="ARBA00022741"/>
    </source>
</evidence>
<dbReference type="OrthoDB" id="9805696at2"/>
<dbReference type="Proteomes" id="UP000237222">
    <property type="component" value="Unassembled WGS sequence"/>
</dbReference>
<dbReference type="InterPro" id="IPR014001">
    <property type="entry name" value="Helicase_ATP-bd"/>
</dbReference>
<feature type="domain" description="Helicase ATP-binding" evidence="10">
    <location>
        <begin position="108"/>
        <end position="287"/>
    </location>
</feature>
<evidence type="ECO:0000256" key="7">
    <source>
        <dbReference type="HAMAP-Rule" id="MF_00661"/>
    </source>
</evidence>
<dbReference type="GO" id="GO:0006401">
    <property type="term" value="P:RNA catabolic process"/>
    <property type="evidence" value="ECO:0007669"/>
    <property type="project" value="UniProtKB-UniRule"/>
</dbReference>
<evidence type="ECO:0000256" key="1">
    <source>
        <dbReference type="ARBA" id="ARBA00022490"/>
    </source>
</evidence>
<keyword evidence="4 7" id="KW-0347">Helicase</keyword>